<dbReference type="FunFam" id="3.40.50.300:FF:000411">
    <property type="entry name" value="dynein heavy chain 17, axonemal"/>
    <property type="match status" value="1"/>
</dbReference>
<dbReference type="InterPro" id="IPR041466">
    <property type="entry name" value="Dynein_AAA5_ext"/>
</dbReference>
<dbReference type="FunFam" id="1.20.1270.280:FF:000003">
    <property type="entry name" value="Dynein axonemal heavy chain 17"/>
    <property type="match status" value="1"/>
</dbReference>
<keyword evidence="11" id="KW-0505">Motor protein</keyword>
<dbReference type="InterPro" id="IPR042222">
    <property type="entry name" value="Dynein_2_N"/>
</dbReference>
<dbReference type="Gene3D" id="3.10.490.20">
    <property type="match status" value="1"/>
</dbReference>
<evidence type="ECO:0000256" key="1">
    <source>
        <dbReference type="ARBA" id="ARBA00004430"/>
    </source>
</evidence>
<dbReference type="FunFam" id="1.10.8.710:FF:000002">
    <property type="entry name" value="dynein heavy chain 17, axonemal"/>
    <property type="match status" value="1"/>
</dbReference>
<evidence type="ECO:0000259" key="19">
    <source>
        <dbReference type="Pfam" id="PF12774"/>
    </source>
</evidence>
<dbReference type="Proteomes" id="UP000663829">
    <property type="component" value="Unassembled WGS sequence"/>
</dbReference>
<accession>A0A813PV26</accession>
<dbReference type="GO" id="GO:0005930">
    <property type="term" value="C:axoneme"/>
    <property type="evidence" value="ECO:0007669"/>
    <property type="project" value="UniProtKB-SubCell"/>
</dbReference>
<evidence type="ECO:0000259" key="23">
    <source>
        <dbReference type="Pfam" id="PF17852"/>
    </source>
</evidence>
<dbReference type="InterPro" id="IPR035706">
    <property type="entry name" value="AAA_9"/>
</dbReference>
<dbReference type="Gene3D" id="1.10.8.720">
    <property type="entry name" value="Region D6 of dynein motor"/>
    <property type="match status" value="1"/>
</dbReference>
<gene>
    <name evidence="27" type="ORF">GPM918_LOCUS1296</name>
    <name evidence="28" type="ORF">SRO942_LOCUS1296</name>
</gene>
<evidence type="ECO:0000259" key="20">
    <source>
        <dbReference type="Pfam" id="PF12777"/>
    </source>
</evidence>
<feature type="transmembrane region" description="Helical" evidence="15">
    <location>
        <begin position="3309"/>
        <end position="3327"/>
    </location>
</feature>
<keyword evidence="15" id="KW-1133">Transmembrane helix</keyword>
<evidence type="ECO:0000313" key="28">
    <source>
        <dbReference type="EMBL" id="CAF3540041.1"/>
    </source>
</evidence>
<feature type="domain" description="Dynein heavy chain hydrolytic ATP-binding dynein motor region" evidence="19">
    <location>
        <begin position="1782"/>
        <end position="2099"/>
    </location>
</feature>
<dbReference type="GO" id="GO:0051959">
    <property type="term" value="F:dynein light intermediate chain binding"/>
    <property type="evidence" value="ECO:0007669"/>
    <property type="project" value="InterPro"/>
</dbReference>
<dbReference type="GO" id="GO:0097729">
    <property type="term" value="C:9+2 motile cilium"/>
    <property type="evidence" value="ECO:0007669"/>
    <property type="project" value="UniProtKB-ARBA"/>
</dbReference>
<keyword evidence="29" id="KW-1185">Reference proteome</keyword>
<feature type="domain" description="Dynein heavy chain coiled coil stalk" evidence="20">
    <location>
        <begin position="3009"/>
        <end position="3339"/>
    </location>
</feature>
<dbReference type="Gene3D" id="1.20.920.30">
    <property type="match status" value="1"/>
</dbReference>
<dbReference type="Pfam" id="PF12780">
    <property type="entry name" value="AAA_8"/>
    <property type="match status" value="1"/>
</dbReference>
<evidence type="ECO:0000256" key="5">
    <source>
        <dbReference type="ARBA" id="ARBA00022737"/>
    </source>
</evidence>
<sequence length="4440" mass="515352">MADTNTESSMRGSITSDVFETGDVTEDIESDDPRLHFIMIYLNMIYGTTPTDFKKLLSNETNKLLFDLFLDQLDRNIILIFENNDSLTVSSEFPVHLRSKIICFIKRNDASIERNENISGQIAVAEFIHSSIAQLALFISEVLWPILQRRKTLRQLPDLVIKSCNQNISELTNLLTVVNGVLRGRTVLPIPREIQFMQRSNYLRLLTHNKTFDGRKIRLLENSVTSWKSQIQAAINYDRDPPYTKLHPFPNVEIDFWTTRTDNLQGIKTQLDALIVRRLVEVLEIAGSNYFSSFRALFRDLIEALIETQNISLYLQPLISILKSIEQCQELEQLPQYFLNLFHTLALCWSHSSYYMNITRFINFLQQWTNLVIAKIRDLLQPNELFVDTDFDEPLQNIDLALEVCILYKKTYDTRKNLISTYYNNRQVRYWEFPEVKIFSRYNNFIHRLKILKDIVATAKECFIYETIEIGGIDAEELQLLLQKSVIEFKSAYNTFHILSDDIMNDSNDEFLKIYEQFRNRVISCDERIANILKRLLQPCHSNIKTDNIDSIYRILKIFDPTLQRDILKNVVSNYANTLLTLLESALKDDKALFDEYSKDMRTTWLLNMSQVVADLNWAEQLRLRIINKIEPLKSLNLSIKDKPTYERIIEQELDLLNLLKKFVDDTNVKWMNGFRKENLLHLNEPLLRKYDDKYYVVNIKPELTTALHEVMRLYQMHNMKIFDEAEVLYGQMDRFLQQFIDLDYITKSYRRIKDNVLIIEYPLIREDLIAIEANLEKASTTVMFNIDIDSTNFIRGLRTSLNDLESRLFKSKSNLDEMRKILTKFLKTALYSRGEVRQDNPLLMIYDKENRVLKRNSDLRNAGVRLQEILKQNKWLLKADADSDTWKSYVDYMDEIVLELLYEIIQYNLDYLLEESNPSLNKHPLFEVSCVLDDIEVRFSPTLEFGSAEGLYDMVDTLIGNIFRQAAMVVRLAEHSGQKHYQDDLEDMKELNNFRLQIMERLRMTMDEANMWKLMIDLFQSIYNEIDSWNQSLLFGSWLRVDLRPLKRSLLVLVTKWINLYKNYLIDHVTVSLNELQSFIKDATTILQKEVKSGDITGLLEMMTFLSSVRDRQEFTDDMVEPINDTIEILKSYGYEVPQMIYAMLDELPEQWVVVKKMASHMRQEIAPLQAVQISAIRSQITAMERKQQEVRDKFLRDAPFKYDIAEPYGELDYWANQLKIFDSELQQLHQLASAFDISVLEYKNIKFCRKDMKSLKQLWDLIFLIRSRIDEWTKTRWRDVNIEQIDQELRGTYLNKELRALAKECGTWDAFHGIENEVKNLNGALRSVGEFRNNAIRSRHWEELMKETNVRIDITEETSLNDLLALNLYRYEEEVKNIVDKAVKEMGMEKILYDLEHIWSELKFDLDKHSRTDVPLIHVNDEILIVLDEHQIQLQNLLSSKFISHFVGDVMAWQRKLSTADMVLQIITEVQRAWSNLESIFIGTEDIRYQLPKEAAIFDQIDKEFKIIAIDNMSDLNFIRCTNRLGLYDQLEKLKDNLQTCQKALEDYLETKRLIFPRFFFISGTELLEFLSNGNEPERVMHLLTKLFDSLHKLDLREDNNSVKLKSAYAMYSDDGERIKFFNDCNLEGAVELWLARLLDFHCETIRLWLKVAVAAYEDKPREEWLFDHPAQITLTGSQIWWTADILAAFARIEEGFSNALRDFNKKQLIQLNTLIGLLLSDLTDEDRNKITTLCLIDLHARDVVIETASEFIWQSQLRHRWDPKDNHCYANVCDAKFRYQYEYLGNKSRLVITPLTDRCYITLTQSLHLFVGGAPAGPAGTGKDNFLKEQIDYKSIGNMFRGLAMSGCWGCFDEFNRISVEVLSVVAVQVKLIFDALRQRRKVFNFMSAEIKLNPAVGIFITMNPGYAGRMELPENLKALFRPCAMVVPDFELIAELNLVSAGFTDAKLLSRKFITLYTLCRDLLSKQDHYDWGLRAIKSVLVVAGKLRRSDPDMSEDKVLMRALRDFNIPKITIEDMPIFLNLIGDLFPALDVQRKRDLDFESKVRQAAVDLHLQAEEPSPTVQNNFVLKIVQLKELFDVRHSVFIIGNAGTGKTQIWKTLFKTYQNMKKRPQAVDLDPKATTNDELFGYMHRTTREWKDGLLSSIMRDLSNITYDCPKWIVLDGDIDPMWIESLNTLMDDNKILTLASNERILLNDTMKLLFEISHLKTATPATVSRAGILYVSTNDIGYSPLYQSWVEQRESSVEKNQLLILFDKYIPRCLELLRSGRIRTITPLVDVCHVHMLCNILDCLFTPQNLPPDCPKEWYELYFVWATIWAIGGALFQDQLIDYRIEFSKWFIHEFKTIKFPTQGNIFDYSIEPQSKKLESWSKSVEEVSFDVDLPVQSQLVPTIETTRLSFWLEALIKKGVSVMFVGASGCGKSVLITNRLEKLNSTHYIISTIPLNFYTTSEILQNSLEKPLEKKAGRNFGPLGHKKLIYFIDDFNMPERDKYFTIAAHTIVRQYLDYKHWYDRQKLTIKEIRNCQFVTAMNQNAGTFSIDPRLQRHFATFAVTFPNKAALHTIYSTILESKFSHFSKIDLKTQTSFLHQFVNIAIHFHQRISSVFLPTAIKFHYIFNLRDLSNIIQGMLFASPKIVTRPQDFIRLFLHEAERTYSDKLVDSDDIETYSKIQVEIIRKNFEFVSDEIFQKPLIYFHFAGGIGDAQYTSVPSMNYLQKLLEDALNAYNETNRTMNLVLFEDASAHVAKINRILETPRGNALLIGVGGSGKQSLARLAAFVSSLDVFQITIKPGYNINDFKEDLNLLYRRVGLKGPGYVFLLSDAQIIDEEFLVYINDYLSSGEVFGLFDDDEIEEITSTLKFEAKSQGYEETKDSIWKYFIDKVRRHLKIVLCFSPVGSLLRTRARRFPAIFSGTIIDWFHEWPRDALKSVAVRFLNDLNLSHELCNAMAKFMADIHVAVNDASLQYFVNERRSYYTTPETFFGFIKFYQHLYNDKQQHFDFEIVRLFNGLKKLDSISEQTAVLQAELVITNAEVNTKAELADAALKIVTAEADKVAKEKSVADEERRKIETKKTSVEHKQIACSVELAKAQPILDAAQKALESIEKKDVTEMKSFGSPPLSVRKVMDMVVVLFKWVREGKIIPPEQRTWVEAKNTIGQVDNFLQQLQQFKVDKLTSQVRQLVDTLKVQLLSTLKDPTKAKTEIGQISLAADVRPKQMALDAANDELNRAERDFSKVLARVQVLEDKLKEENLKMQRALSEKDDAIRSKERLARQIDLAERLVGGLTSSRVIWTKRINQYRLDLETLAGDVLLTSAFVTYAGYFTRMYRINLVNKWKASIIATKVTLLIISSFINWSVILFQGVIPIREGMQPLSIIIDDADIAEYLNQGLPADQTSYENAAILIYCLRWPLIVDPQGQGLRWIKYRFGDKLVSSRYGSKGYLDRVENCIKRGDTLLLESVEENIDSVLDPIISRNFIRNGKTVKFGEKEIDYHPNFRLIMQSRLANPNYRPEIQAQTTLINFSITRDGLEAQLLGDVVASERPDLEKSKFEVTRQQNEYKINLKKLEDSLLARLATAEGNFIQNVELVVTLERTVATTVEIEQKKVEAEKFSEQIDKTRELYRPTAVRACIIYFVMNELSKIHPMYQFSLKAFKSVFLKAIDRTEQNEDIRIRIENLVNTITFASYSYIGRGLFEEHKLIFTMQLLLQILSDKGELDPVELDLLLRSPQEYHSRCPVEFLNDKAWGNIKTISLVPQFQGLDREIETSSKRWKKFLESESPEVEKPPGEWKSKTTMQHLCILRAVRPDRMLYALKLFVGEKLGKKYIEGRLPDFIRTYEEASKSIPIFFILSPGVDPLKEVETLGRKLGYTSQGGKFHNISLGQGQEVVADNALEVSAKEGHWLVLQNIHLVARWLPLLERRLERLLETAQENFRIFMSAEPSADASTHVVPQGILESSIKITSEPPTGMLANLHKALDNFDQEILDSCSKDIEFKVILFALCYFHAVVSQRTKFGPIGWNRKYPFSNGDLTICADVLRNYLEANIKIPWEDIRYIFGEIMYGGHITDDWDRRLCRNYLETYINPTMFETDLYLAPDFPLPSALDHKGFHMYIDDKLPSESPKLYGLHPNAEIDFLTQTSAKLFRTLIEISPRDMSNKATTTSQSRDEKIRTVLEEMQNHLPDDFNTIELRARVDERNPYAVVALQEAERMNNLLKEIRQSLKELDGGLKGELTISLETELLQECIFFDQVPIQWANRAYASLHPLGLWYQDLLARYRELNNWVPDFQLPSSLWLGGLFNPQSFLTAIMQATARKHDWPLDRMCLVVEVTKKSMDELNSSPKEGAYIHSLFIDGARWDRQTNLLSEAKLKEITPPMPIIFVKAILIDRLDTKGTYDCPVYRIKTRGYTVLNPMENSSLITDKTNFDLFKYDEYYKKV</sequence>
<dbReference type="EMBL" id="CAJNOQ010000119">
    <property type="protein sequence ID" value="CAF0759363.1"/>
    <property type="molecule type" value="Genomic_DNA"/>
</dbReference>
<dbReference type="GO" id="GO:0030286">
    <property type="term" value="C:dynein complex"/>
    <property type="evidence" value="ECO:0007669"/>
    <property type="project" value="UniProtKB-KW"/>
</dbReference>
<name>A0A813PV26_9BILA</name>
<dbReference type="Gene3D" id="1.20.1270.280">
    <property type="match status" value="1"/>
</dbReference>
<dbReference type="FunFam" id="1.20.920.30:FF:000003">
    <property type="entry name" value="Dynein axonemal heavy chain 17"/>
    <property type="match status" value="1"/>
</dbReference>
<dbReference type="Pfam" id="PF17857">
    <property type="entry name" value="AAA_lid_1"/>
    <property type="match status" value="1"/>
</dbReference>
<dbReference type="GO" id="GO:0005874">
    <property type="term" value="C:microtubule"/>
    <property type="evidence" value="ECO:0007669"/>
    <property type="project" value="UniProtKB-KW"/>
</dbReference>
<evidence type="ECO:0000256" key="15">
    <source>
        <dbReference type="SAM" id="Phobius"/>
    </source>
</evidence>
<keyword evidence="4" id="KW-0493">Microtubule</keyword>
<feature type="domain" description="Dynein heavy chain C-terminal" evidence="26">
    <location>
        <begin position="4140"/>
        <end position="4417"/>
    </location>
</feature>
<proteinExistence type="inferred from homology"/>
<dbReference type="InterPro" id="IPR043160">
    <property type="entry name" value="Dynein_C_barrel"/>
</dbReference>
<reference evidence="27" key="1">
    <citation type="submission" date="2021-02" db="EMBL/GenBank/DDBJ databases">
        <authorList>
            <person name="Nowell W R."/>
        </authorList>
    </citation>
    <scope>NUCLEOTIDE SEQUENCE</scope>
</reference>
<dbReference type="Pfam" id="PF12774">
    <property type="entry name" value="AAA_6"/>
    <property type="match status" value="1"/>
</dbReference>
<keyword evidence="13" id="KW-0966">Cell projection</keyword>
<feature type="domain" description="Dynein heavy chain linker" evidence="18">
    <location>
        <begin position="1248"/>
        <end position="1652"/>
    </location>
</feature>
<keyword evidence="15" id="KW-0472">Membrane</keyword>
<keyword evidence="3" id="KW-0963">Cytoplasm</keyword>
<feature type="transmembrane region" description="Helical" evidence="15">
    <location>
        <begin position="3348"/>
        <end position="3368"/>
    </location>
</feature>
<dbReference type="Pfam" id="PF12781">
    <property type="entry name" value="AAA_9"/>
    <property type="match status" value="1"/>
</dbReference>
<feature type="domain" description="Dynein heavy chain region D6 P-loop" evidence="16">
    <location>
        <begin position="3846"/>
        <end position="3966"/>
    </location>
</feature>
<dbReference type="InterPro" id="IPR024317">
    <property type="entry name" value="Dynein_heavy_chain_D4_dom"/>
</dbReference>
<comment type="similarity">
    <text evidence="2">Belongs to the dynein heavy chain family.</text>
</comment>
<dbReference type="FunFam" id="1.10.8.1220:FF:000001">
    <property type="entry name" value="Dynein axonemal heavy chain 5"/>
    <property type="match status" value="1"/>
</dbReference>
<dbReference type="Gene3D" id="1.10.472.130">
    <property type="match status" value="1"/>
</dbReference>
<dbReference type="Gene3D" id="1.10.8.710">
    <property type="match status" value="1"/>
</dbReference>
<dbReference type="InterPro" id="IPR035699">
    <property type="entry name" value="AAA_6"/>
</dbReference>
<feature type="domain" description="Dynein heavy chain AAA 5 extension" evidence="23">
    <location>
        <begin position="2258"/>
        <end position="2375"/>
    </location>
</feature>
<dbReference type="Pfam" id="PF12775">
    <property type="entry name" value="AAA_7"/>
    <property type="match status" value="1"/>
</dbReference>
<evidence type="ECO:0000259" key="21">
    <source>
        <dbReference type="Pfam" id="PF12780"/>
    </source>
</evidence>
<dbReference type="InterPro" id="IPR024743">
    <property type="entry name" value="Dynein_HC_stalk"/>
</dbReference>
<evidence type="ECO:0000256" key="13">
    <source>
        <dbReference type="ARBA" id="ARBA00023273"/>
    </source>
</evidence>
<feature type="domain" description="Dynein heavy chain tail" evidence="17">
    <location>
        <begin position="218"/>
        <end position="783"/>
    </location>
</feature>
<evidence type="ECO:0000256" key="6">
    <source>
        <dbReference type="ARBA" id="ARBA00022741"/>
    </source>
</evidence>
<dbReference type="InterPro" id="IPR041228">
    <property type="entry name" value="Dynein_C"/>
</dbReference>
<keyword evidence="8" id="KW-0243">Dynein</keyword>
<dbReference type="InterPro" id="IPR043157">
    <property type="entry name" value="Dynein_AAA1S"/>
</dbReference>
<dbReference type="Gene3D" id="3.40.50.300">
    <property type="entry name" value="P-loop containing nucleotide triphosphate hydrolases"/>
    <property type="match status" value="5"/>
</dbReference>
<dbReference type="InterPro" id="IPR041658">
    <property type="entry name" value="AAA_lid_11"/>
</dbReference>
<evidence type="ECO:0000259" key="17">
    <source>
        <dbReference type="Pfam" id="PF08385"/>
    </source>
</evidence>
<dbReference type="FunFam" id="3.10.490.20:FF:000009">
    <property type="entry name" value="Dynein heavy chain 4"/>
    <property type="match status" value="1"/>
</dbReference>
<dbReference type="FunFam" id="3.40.50.300:FF:002141">
    <property type="entry name" value="Dynein heavy chain"/>
    <property type="match status" value="1"/>
</dbReference>
<dbReference type="Pfam" id="PF17852">
    <property type="entry name" value="Dynein_AAA_lid"/>
    <property type="match status" value="1"/>
</dbReference>
<evidence type="ECO:0000259" key="22">
    <source>
        <dbReference type="Pfam" id="PF12781"/>
    </source>
</evidence>
<dbReference type="FunFam" id="1.10.8.720:FF:000002">
    <property type="entry name" value="Dynein heavy chain 9, axonemal"/>
    <property type="match status" value="1"/>
</dbReference>
<evidence type="ECO:0000256" key="12">
    <source>
        <dbReference type="ARBA" id="ARBA00023212"/>
    </source>
</evidence>
<evidence type="ECO:0008006" key="30">
    <source>
        <dbReference type="Google" id="ProtNLM"/>
    </source>
</evidence>
<evidence type="ECO:0000313" key="27">
    <source>
        <dbReference type="EMBL" id="CAF0759363.1"/>
    </source>
</evidence>
<feature type="domain" description="Dynein heavy chain AAA lid" evidence="25">
    <location>
        <begin position="3998"/>
        <end position="4134"/>
    </location>
</feature>
<dbReference type="FunFam" id="3.40.50.300:FF:000945">
    <property type="entry name" value="Dynein axonemal heavy chain 9"/>
    <property type="match status" value="1"/>
</dbReference>
<dbReference type="Pfam" id="PF12777">
    <property type="entry name" value="MT"/>
    <property type="match status" value="1"/>
</dbReference>
<dbReference type="Pfam" id="PF08393">
    <property type="entry name" value="DHC_N2"/>
    <property type="match status" value="1"/>
</dbReference>
<dbReference type="OrthoDB" id="10251809at2759"/>
<evidence type="ECO:0000259" key="26">
    <source>
        <dbReference type="Pfam" id="PF18199"/>
    </source>
</evidence>
<dbReference type="Pfam" id="PF08385">
    <property type="entry name" value="DHC_N1"/>
    <property type="match status" value="1"/>
</dbReference>
<dbReference type="Pfam" id="PF03028">
    <property type="entry name" value="Dynein_heavy"/>
    <property type="match status" value="1"/>
</dbReference>
<dbReference type="GO" id="GO:0008569">
    <property type="term" value="F:minus-end-directed microtubule motor activity"/>
    <property type="evidence" value="ECO:0007669"/>
    <property type="project" value="InterPro"/>
</dbReference>
<comment type="caution">
    <text evidence="27">The sequence shown here is derived from an EMBL/GenBank/DDBJ whole genome shotgun (WGS) entry which is preliminary data.</text>
</comment>
<evidence type="ECO:0000259" key="18">
    <source>
        <dbReference type="Pfam" id="PF08393"/>
    </source>
</evidence>
<dbReference type="SUPFAM" id="SSF52540">
    <property type="entry name" value="P-loop containing nucleoside triphosphate hydrolases"/>
    <property type="match status" value="4"/>
</dbReference>
<protein>
    <recommendedName>
        <fullName evidence="30">Dynein heavy chain</fullName>
    </recommendedName>
</protein>
<evidence type="ECO:0000256" key="4">
    <source>
        <dbReference type="ARBA" id="ARBA00022701"/>
    </source>
</evidence>
<evidence type="ECO:0000256" key="10">
    <source>
        <dbReference type="ARBA" id="ARBA00023069"/>
    </source>
</evidence>
<dbReference type="Gene3D" id="1.10.287.2620">
    <property type="match status" value="1"/>
</dbReference>
<evidence type="ECO:0000256" key="9">
    <source>
        <dbReference type="ARBA" id="ARBA00023054"/>
    </source>
</evidence>
<dbReference type="Gene3D" id="1.20.920.20">
    <property type="match status" value="1"/>
</dbReference>
<dbReference type="GO" id="GO:0007018">
    <property type="term" value="P:microtubule-based movement"/>
    <property type="evidence" value="ECO:0007669"/>
    <property type="project" value="InterPro"/>
</dbReference>
<dbReference type="InterPro" id="IPR004273">
    <property type="entry name" value="Dynein_heavy_D6_P-loop"/>
</dbReference>
<dbReference type="PANTHER" id="PTHR45703">
    <property type="entry name" value="DYNEIN HEAVY CHAIN"/>
    <property type="match status" value="1"/>
</dbReference>
<dbReference type="Pfam" id="PF18199">
    <property type="entry name" value="Dynein_C"/>
    <property type="match status" value="1"/>
</dbReference>
<dbReference type="FunFam" id="3.40.50.300:FF:000049">
    <property type="entry name" value="Dynein, axonemal, heavy chain 5"/>
    <property type="match status" value="1"/>
</dbReference>
<keyword evidence="9 14" id="KW-0175">Coiled coil</keyword>
<dbReference type="InterPro" id="IPR041589">
    <property type="entry name" value="DNAH3_AAA_lid_1"/>
</dbReference>
<dbReference type="InterPro" id="IPR027417">
    <property type="entry name" value="P-loop_NTPase"/>
</dbReference>
<keyword evidence="15" id="KW-0812">Transmembrane</keyword>
<dbReference type="InterPro" id="IPR026983">
    <property type="entry name" value="DHC"/>
</dbReference>
<dbReference type="EMBL" id="CAJOBC010000119">
    <property type="protein sequence ID" value="CAF3540041.1"/>
    <property type="molecule type" value="Genomic_DNA"/>
</dbReference>
<dbReference type="GO" id="GO:0045505">
    <property type="term" value="F:dynein intermediate chain binding"/>
    <property type="evidence" value="ECO:0007669"/>
    <property type="project" value="InterPro"/>
</dbReference>
<dbReference type="InterPro" id="IPR042219">
    <property type="entry name" value="AAA_lid_11_sf"/>
</dbReference>
<feature type="domain" description="Dynein heavy chain 3 AAA+ lid" evidence="24">
    <location>
        <begin position="2596"/>
        <end position="2693"/>
    </location>
</feature>
<keyword evidence="10" id="KW-0969">Cilium</keyword>
<comment type="subcellular location">
    <subcellularLocation>
        <location evidence="1">Cytoplasm</location>
        <location evidence="1">Cytoskeleton</location>
        <location evidence="1">Cilium axoneme</location>
    </subcellularLocation>
</comment>
<evidence type="ECO:0000256" key="3">
    <source>
        <dbReference type="ARBA" id="ARBA00022490"/>
    </source>
</evidence>
<dbReference type="Pfam" id="PF18198">
    <property type="entry name" value="AAA_lid_11"/>
    <property type="match status" value="1"/>
</dbReference>
<evidence type="ECO:0000259" key="24">
    <source>
        <dbReference type="Pfam" id="PF17857"/>
    </source>
</evidence>
<evidence type="ECO:0000256" key="7">
    <source>
        <dbReference type="ARBA" id="ARBA00022840"/>
    </source>
</evidence>
<dbReference type="FunFam" id="3.40.50.300:FF:000063">
    <property type="entry name" value="dynein heavy chain 6, axonemal"/>
    <property type="match status" value="1"/>
</dbReference>
<dbReference type="Gene3D" id="1.10.8.1220">
    <property type="match status" value="1"/>
</dbReference>
<dbReference type="GO" id="GO:0005524">
    <property type="term" value="F:ATP binding"/>
    <property type="evidence" value="ECO:0007669"/>
    <property type="project" value="UniProtKB-KW"/>
</dbReference>
<feature type="domain" description="Dynein heavy chain ATP-binding dynein motor region" evidence="22">
    <location>
        <begin position="3389"/>
        <end position="3605"/>
    </location>
</feature>
<keyword evidence="5" id="KW-0677">Repeat</keyword>
<evidence type="ECO:0000256" key="2">
    <source>
        <dbReference type="ARBA" id="ARBA00008887"/>
    </source>
</evidence>
<keyword evidence="12" id="KW-0206">Cytoskeleton</keyword>
<dbReference type="Proteomes" id="UP000681722">
    <property type="component" value="Unassembled WGS sequence"/>
</dbReference>
<dbReference type="Gene3D" id="3.20.180.20">
    <property type="entry name" value="Dynein heavy chain, N-terminal domain 2"/>
    <property type="match status" value="1"/>
</dbReference>
<dbReference type="FunFam" id="1.20.140.100:FF:000001">
    <property type="entry name" value="dynein heavy chain 17, axonemal"/>
    <property type="match status" value="1"/>
</dbReference>
<evidence type="ECO:0000256" key="8">
    <source>
        <dbReference type="ARBA" id="ARBA00023017"/>
    </source>
</evidence>
<dbReference type="Gene3D" id="1.20.140.100">
    <property type="entry name" value="Dynein heavy chain, N-terminal domain 2"/>
    <property type="match status" value="1"/>
</dbReference>
<dbReference type="FunFam" id="1.10.287.2620:FF:000001">
    <property type="entry name" value="Cytoplasmic dynein heavy chain 1"/>
    <property type="match status" value="1"/>
</dbReference>
<keyword evidence="7" id="KW-0067">ATP-binding</keyword>
<dbReference type="FunFam" id="3.20.180.20:FF:000001">
    <property type="entry name" value="Dynein axonemal heavy chain 5"/>
    <property type="match status" value="1"/>
</dbReference>
<feature type="coiled-coil region" evidence="14">
    <location>
        <begin position="3223"/>
        <end position="3285"/>
    </location>
</feature>
<dbReference type="InterPro" id="IPR013602">
    <property type="entry name" value="Dynein_heavy_linker"/>
</dbReference>
<dbReference type="InterPro" id="IPR013594">
    <property type="entry name" value="Dynein_heavy_tail"/>
</dbReference>
<evidence type="ECO:0000259" key="25">
    <source>
        <dbReference type="Pfam" id="PF18198"/>
    </source>
</evidence>
<keyword evidence="6" id="KW-0547">Nucleotide-binding</keyword>
<evidence type="ECO:0000256" key="11">
    <source>
        <dbReference type="ARBA" id="ARBA00023175"/>
    </source>
</evidence>
<dbReference type="Gene3D" id="1.20.58.1120">
    <property type="match status" value="1"/>
</dbReference>
<dbReference type="Gene3D" id="6.10.140.1060">
    <property type="match status" value="1"/>
</dbReference>
<evidence type="ECO:0000313" key="29">
    <source>
        <dbReference type="Proteomes" id="UP000663829"/>
    </source>
</evidence>
<dbReference type="InterPro" id="IPR042228">
    <property type="entry name" value="Dynein_linker_3"/>
</dbReference>
<dbReference type="PANTHER" id="PTHR45703:SF8">
    <property type="entry name" value="DYNEINS HEAVY CHAIN"/>
    <property type="match status" value="1"/>
</dbReference>
<organism evidence="27 29">
    <name type="scientific">Didymodactylos carnosus</name>
    <dbReference type="NCBI Taxonomy" id="1234261"/>
    <lineage>
        <taxon>Eukaryota</taxon>
        <taxon>Metazoa</taxon>
        <taxon>Spiralia</taxon>
        <taxon>Gnathifera</taxon>
        <taxon>Rotifera</taxon>
        <taxon>Eurotatoria</taxon>
        <taxon>Bdelloidea</taxon>
        <taxon>Philodinida</taxon>
        <taxon>Philodinidae</taxon>
        <taxon>Didymodactylos</taxon>
    </lineage>
</organism>
<evidence type="ECO:0000259" key="16">
    <source>
        <dbReference type="Pfam" id="PF03028"/>
    </source>
</evidence>
<feature type="domain" description="Dynein heavy chain AAA module D4" evidence="21">
    <location>
        <begin position="2737"/>
        <end position="2995"/>
    </location>
</feature>
<evidence type="ECO:0000256" key="14">
    <source>
        <dbReference type="SAM" id="Coils"/>
    </source>
</evidence>